<dbReference type="GO" id="GO:0003700">
    <property type="term" value="F:DNA-binding transcription factor activity"/>
    <property type="evidence" value="ECO:0007669"/>
    <property type="project" value="InterPro"/>
</dbReference>
<evidence type="ECO:0000256" key="2">
    <source>
        <dbReference type="ARBA" id="ARBA00022737"/>
    </source>
</evidence>
<evidence type="ECO:0000256" key="5">
    <source>
        <dbReference type="ARBA" id="ARBA00023163"/>
    </source>
</evidence>
<evidence type="ECO:0000256" key="4">
    <source>
        <dbReference type="ARBA" id="ARBA00023125"/>
    </source>
</evidence>
<keyword evidence="5" id="KW-0804">Transcription</keyword>
<evidence type="ECO:0000256" key="7">
    <source>
        <dbReference type="SAM" id="MobiDB-lite"/>
    </source>
</evidence>
<dbReference type="PANTHER" id="PTHR31221:SF126">
    <property type="entry name" value="WRKY DOMAIN-CONTAINING PROTEIN"/>
    <property type="match status" value="1"/>
</dbReference>
<dbReference type="InterPro" id="IPR036576">
    <property type="entry name" value="WRKY_dom_sf"/>
</dbReference>
<evidence type="ECO:0000259" key="8">
    <source>
        <dbReference type="PROSITE" id="PS50811"/>
    </source>
</evidence>
<dbReference type="Gene3D" id="2.20.25.80">
    <property type="entry name" value="WRKY domain"/>
    <property type="match status" value="2"/>
</dbReference>
<feature type="domain" description="WRKY" evidence="8">
    <location>
        <begin position="314"/>
        <end position="372"/>
    </location>
</feature>
<protein>
    <submittedName>
        <fullName evidence="9">DNA-binding WRKY</fullName>
    </submittedName>
</protein>
<dbReference type="OrthoDB" id="2021103at2759"/>
<dbReference type="Pfam" id="PF03106">
    <property type="entry name" value="WRKY"/>
    <property type="match status" value="2"/>
</dbReference>
<keyword evidence="4 9" id="KW-0238">DNA-binding</keyword>
<dbReference type="PROSITE" id="PS50811">
    <property type="entry name" value="WRKY"/>
    <property type="match status" value="2"/>
</dbReference>
<feature type="compositionally biased region" description="Low complexity" evidence="7">
    <location>
        <begin position="592"/>
        <end position="615"/>
    </location>
</feature>
<dbReference type="Proteomes" id="UP000195402">
    <property type="component" value="Unassembled WGS sequence"/>
</dbReference>
<keyword evidence="10" id="KW-1185">Reference proteome</keyword>
<evidence type="ECO:0000256" key="6">
    <source>
        <dbReference type="ARBA" id="ARBA00023242"/>
    </source>
</evidence>
<evidence type="ECO:0000256" key="1">
    <source>
        <dbReference type="ARBA" id="ARBA00004123"/>
    </source>
</evidence>
<evidence type="ECO:0000313" key="10">
    <source>
        <dbReference type="Proteomes" id="UP000195402"/>
    </source>
</evidence>
<comment type="caution">
    <text evidence="9">The sequence shown here is derived from an EMBL/GenBank/DDBJ whole genome shotgun (WGS) entry which is preliminary data.</text>
</comment>
<gene>
    <name evidence="9" type="ORF">BVC80_9031g34</name>
</gene>
<evidence type="ECO:0000313" key="9">
    <source>
        <dbReference type="EMBL" id="OVA19096.1"/>
    </source>
</evidence>
<dbReference type="FunFam" id="2.20.25.80:FF:000001">
    <property type="entry name" value="WRKY transcription factor 33"/>
    <property type="match status" value="1"/>
</dbReference>
<dbReference type="FunFam" id="2.20.25.80:FF:000006">
    <property type="entry name" value="WRKY transcription factor"/>
    <property type="match status" value="1"/>
</dbReference>
<dbReference type="GO" id="GO:0043565">
    <property type="term" value="F:sequence-specific DNA binding"/>
    <property type="evidence" value="ECO:0007669"/>
    <property type="project" value="InterPro"/>
</dbReference>
<organism evidence="9 10">
    <name type="scientific">Macleaya cordata</name>
    <name type="common">Five-seeded plume-poppy</name>
    <name type="synonym">Bocconia cordata</name>
    <dbReference type="NCBI Taxonomy" id="56857"/>
    <lineage>
        <taxon>Eukaryota</taxon>
        <taxon>Viridiplantae</taxon>
        <taxon>Streptophyta</taxon>
        <taxon>Embryophyta</taxon>
        <taxon>Tracheophyta</taxon>
        <taxon>Spermatophyta</taxon>
        <taxon>Magnoliopsida</taxon>
        <taxon>Ranunculales</taxon>
        <taxon>Papaveraceae</taxon>
        <taxon>Papaveroideae</taxon>
        <taxon>Macleaya</taxon>
    </lineage>
</organism>
<dbReference type="SMART" id="SM00774">
    <property type="entry name" value="WRKY"/>
    <property type="match status" value="2"/>
</dbReference>
<evidence type="ECO:0000256" key="3">
    <source>
        <dbReference type="ARBA" id="ARBA00023015"/>
    </source>
</evidence>
<sequence>MAEEEENRNEGIDDLRALITSPRSSLFPGFLSESSFSQLLNGTHVDPTAAANSNKNTELFSIGSVSDVHMRDSCYSNPPSGGRNGGSIAERRAARCGFNAPSINTARFRTISPLASPSSRSPYITIPAGLSPTTLLDSPVMLPNSQAQPSPTTGTYRFPSQSHEITVPISATCKVEKDEGEDVDSSFMFKPHVNPIHLQGFSDTQNQSQDVGMANVNHQVFAPLQPQMDYDSQNGFLKQTMTKNYAASSLSDIDVPNNTIVNMKCLALQTSQASVATDQATRLDEHVLGEDSKQLLEGDQKGAYHVSGLGRPTEDGYNWRKYGQKQVKGSEYPRSYYKCTHPNCQVKKKVERSRDGHITKIIYKADHNHQQPQPNRRSALGSAFSPNEISETGEDPGSYIKVEGGSVWRNLPHGSKDNKVGSDWRVDGLERTSSTSVVTELSDHLSTAQAKHLGILESVDTPELSSTLASHDEDEDRATQGSISLGDDAEDGESESKRRKKESCLIETNLASRAVREPRVVVQTDSEVDILDDGYRWRKYGQKVVKGNPNPRSYYKCTNAGCSVRKHVERASHDLKYVITTYEGKHNHEVPAARNSSHVNSNNANGSSGNPSAQSTMTLPRNATIPKPEPQLQDLVPRFERKPQLSNEFFKPSNLGGFATDMKFGPSACYEMKLPPFQTAMPCGSFGLNPNVSEVHHTTSIPQVVPEFPISLPINFPLSTNLEFTSFDFNNHGKPVVPVQPFLGVQQPKEEDMRFLRPKQEQKDDTSFESMNHLANASPSVMCRRFMGGFPL</sequence>
<dbReference type="SUPFAM" id="SSF118290">
    <property type="entry name" value="WRKY DNA-binding domain"/>
    <property type="match status" value="2"/>
</dbReference>
<name>A0A200R8T7_MACCD</name>
<proteinExistence type="predicted"/>
<keyword evidence="3" id="KW-0805">Transcription regulation</keyword>
<feature type="region of interest" description="Disordered" evidence="7">
    <location>
        <begin position="368"/>
        <end position="398"/>
    </location>
</feature>
<dbReference type="InterPro" id="IPR003657">
    <property type="entry name" value="WRKY_dom"/>
</dbReference>
<dbReference type="InterPro" id="IPR044810">
    <property type="entry name" value="WRKY_plant"/>
</dbReference>
<accession>A0A200R8T7</accession>
<dbReference type="OMA" id="FPMEFPE"/>
<dbReference type="STRING" id="56857.A0A200R8T7"/>
<reference evidence="9 10" key="1">
    <citation type="journal article" date="2017" name="Mol. Plant">
        <title>The Genome of Medicinal Plant Macleaya cordata Provides New Insights into Benzylisoquinoline Alkaloids Metabolism.</title>
        <authorList>
            <person name="Liu X."/>
            <person name="Liu Y."/>
            <person name="Huang P."/>
            <person name="Ma Y."/>
            <person name="Qing Z."/>
            <person name="Tang Q."/>
            <person name="Cao H."/>
            <person name="Cheng P."/>
            <person name="Zheng Y."/>
            <person name="Yuan Z."/>
            <person name="Zhou Y."/>
            <person name="Liu J."/>
            <person name="Tang Z."/>
            <person name="Zhuo Y."/>
            <person name="Zhang Y."/>
            <person name="Yu L."/>
            <person name="Huang J."/>
            <person name="Yang P."/>
            <person name="Peng Q."/>
            <person name="Zhang J."/>
            <person name="Jiang W."/>
            <person name="Zhang Z."/>
            <person name="Lin K."/>
            <person name="Ro D.K."/>
            <person name="Chen X."/>
            <person name="Xiong X."/>
            <person name="Shang Y."/>
            <person name="Huang S."/>
            <person name="Zeng J."/>
        </authorList>
    </citation>
    <scope>NUCLEOTIDE SEQUENCE [LARGE SCALE GENOMIC DNA]</scope>
    <source>
        <strain evidence="10">cv. BLH2017</strain>
        <tissue evidence="9">Root</tissue>
    </source>
</reference>
<feature type="domain" description="WRKY" evidence="8">
    <location>
        <begin position="526"/>
        <end position="591"/>
    </location>
</feature>
<dbReference type="EMBL" id="MVGT01000270">
    <property type="protein sequence ID" value="OVA19096.1"/>
    <property type="molecule type" value="Genomic_DNA"/>
</dbReference>
<feature type="region of interest" description="Disordered" evidence="7">
    <location>
        <begin position="464"/>
        <end position="502"/>
    </location>
</feature>
<feature type="region of interest" description="Disordered" evidence="7">
    <location>
        <begin position="592"/>
        <end position="629"/>
    </location>
</feature>
<dbReference type="InParanoid" id="A0A200R8T7"/>
<keyword evidence="2" id="KW-0677">Repeat</keyword>
<comment type="subcellular location">
    <subcellularLocation>
        <location evidence="1">Nucleus</location>
    </subcellularLocation>
</comment>
<keyword evidence="6" id="KW-0539">Nucleus</keyword>
<dbReference type="AlphaFoldDB" id="A0A200R8T7"/>
<dbReference type="PANTHER" id="PTHR31221">
    <property type="entry name" value="WRKY TRANSCRIPTION FACTOR PROTEIN 1-RELATED"/>
    <property type="match status" value="1"/>
</dbReference>
<dbReference type="GO" id="GO:0005634">
    <property type="term" value="C:nucleus"/>
    <property type="evidence" value="ECO:0007669"/>
    <property type="project" value="UniProtKB-SubCell"/>
</dbReference>